<accession>W7Z796</accession>
<evidence type="ECO:0000256" key="1">
    <source>
        <dbReference type="HAMAP-Rule" id="MF_00800"/>
    </source>
</evidence>
<dbReference type="Gene3D" id="3.40.50.10360">
    <property type="entry name" value="Hypothetical protein TT1679"/>
    <property type="match status" value="1"/>
</dbReference>
<organism evidence="2 3">
    <name type="scientific">Paenibacillus pini JCM 16418</name>
    <dbReference type="NCBI Taxonomy" id="1236976"/>
    <lineage>
        <taxon>Bacteria</taxon>
        <taxon>Bacillati</taxon>
        <taxon>Bacillota</taxon>
        <taxon>Bacilli</taxon>
        <taxon>Bacillales</taxon>
        <taxon>Paenibacillaceae</taxon>
        <taxon>Paenibacillus</taxon>
    </lineage>
</organism>
<evidence type="ECO:0000313" key="3">
    <source>
        <dbReference type="Proteomes" id="UP000019364"/>
    </source>
</evidence>
<dbReference type="NCBIfam" id="TIGR01440">
    <property type="entry name" value="TIGR01440 family protein"/>
    <property type="match status" value="1"/>
</dbReference>
<dbReference type="eggNOG" id="COG4475">
    <property type="taxonomic scope" value="Bacteria"/>
</dbReference>
<keyword evidence="3" id="KW-1185">Reference proteome</keyword>
<dbReference type="SUPFAM" id="SSF110710">
    <property type="entry name" value="TTHA0583/YokD-like"/>
    <property type="match status" value="1"/>
</dbReference>
<dbReference type="STRING" id="1236976.JCM16418_4371"/>
<comment type="caution">
    <text evidence="2">The sequence shown here is derived from an EMBL/GenBank/DDBJ whole genome shotgun (WGS) entry which is preliminary data.</text>
</comment>
<dbReference type="OrthoDB" id="9803187at2"/>
<dbReference type="AlphaFoldDB" id="W7Z796"/>
<gene>
    <name evidence="2" type="ORF">JCM16418_4371</name>
</gene>
<reference evidence="2 3" key="1">
    <citation type="journal article" date="2014" name="Genome Announc.">
        <title>Draft Genome Sequence of Paenibacillus pini JCM 16418T, Isolated from the Rhizosphere of Pine Tree.</title>
        <authorList>
            <person name="Yuki M."/>
            <person name="Oshima K."/>
            <person name="Suda W."/>
            <person name="Oshida Y."/>
            <person name="Kitamura K."/>
            <person name="Iida Y."/>
            <person name="Hattori M."/>
            <person name="Ohkuma M."/>
        </authorList>
    </citation>
    <scope>NUCLEOTIDE SEQUENCE [LARGE SCALE GENOMIC DNA]</scope>
    <source>
        <strain evidence="2 3">JCM 16418</strain>
    </source>
</reference>
<dbReference type="Pfam" id="PF04260">
    <property type="entry name" value="DUF436"/>
    <property type="match status" value="1"/>
</dbReference>
<dbReference type="EMBL" id="BAVZ01000019">
    <property type="protein sequence ID" value="GAF10194.1"/>
    <property type="molecule type" value="Genomic_DNA"/>
</dbReference>
<comment type="similarity">
    <text evidence="1">Belongs to the UPF0340 family.</text>
</comment>
<dbReference type="Proteomes" id="UP000019364">
    <property type="component" value="Unassembled WGS sequence"/>
</dbReference>
<dbReference type="RefSeq" id="WP_052020586.1">
    <property type="nucleotide sequence ID" value="NZ_BAVZ01000019.1"/>
</dbReference>
<dbReference type="HAMAP" id="MF_00800">
    <property type="entry name" value="UPF0340"/>
    <property type="match status" value="1"/>
</dbReference>
<proteinExistence type="inferred from homology"/>
<dbReference type="PIRSF" id="PIRSF007510">
    <property type="entry name" value="UCP007510"/>
    <property type="match status" value="1"/>
</dbReference>
<protein>
    <recommendedName>
        <fullName evidence="1">UPF0340 protein JCM16418_4371</fullName>
    </recommendedName>
</protein>
<evidence type="ECO:0000313" key="2">
    <source>
        <dbReference type="EMBL" id="GAF10194.1"/>
    </source>
</evidence>
<dbReference type="InterPro" id="IPR028345">
    <property type="entry name" value="Antibiotic_NAT-like"/>
</dbReference>
<dbReference type="InterPro" id="IPR006340">
    <property type="entry name" value="DUF436"/>
</dbReference>
<name>W7Z796_9BACL</name>
<sequence length="211" mass="22582">MKLKYEGKASDLSLKEQVKIVLSEVVEIARLGPGKVLVIGTSTSEVAGQHIGTSGALDVANELLQGIEEIRSEVGFAVAFQCCEHLNRALVMERTLLEQLRLTEVAAIPVPKAGGSMGSAAYLSFSSPCLAEAIEADAGIDIGETLIGMHLRRVAVPFRPSIRYIGEARVNAAFTRPKLIGGERAVYRLETDSGREIHSNGLNEGNAHLCD</sequence>